<feature type="transmembrane region" description="Helical" evidence="1">
    <location>
        <begin position="153"/>
        <end position="173"/>
    </location>
</feature>
<gene>
    <name evidence="2" type="ORF">ACFPM4_11085</name>
</gene>
<dbReference type="Proteomes" id="UP001596147">
    <property type="component" value="Unassembled WGS sequence"/>
</dbReference>
<keyword evidence="1" id="KW-0812">Transmembrane</keyword>
<name>A0ABW0LL41_9BACI</name>
<organism evidence="2 3">
    <name type="scientific">Lederbergia graminis</name>
    <dbReference type="NCBI Taxonomy" id="735518"/>
    <lineage>
        <taxon>Bacteria</taxon>
        <taxon>Bacillati</taxon>
        <taxon>Bacillota</taxon>
        <taxon>Bacilli</taxon>
        <taxon>Bacillales</taxon>
        <taxon>Bacillaceae</taxon>
        <taxon>Lederbergia</taxon>
    </lineage>
</organism>
<feature type="transmembrane region" description="Helical" evidence="1">
    <location>
        <begin position="60"/>
        <end position="83"/>
    </location>
</feature>
<dbReference type="EMBL" id="JBHSMC010000014">
    <property type="protein sequence ID" value="MFC5465293.1"/>
    <property type="molecule type" value="Genomic_DNA"/>
</dbReference>
<accession>A0ABW0LL41</accession>
<evidence type="ECO:0000256" key="1">
    <source>
        <dbReference type="SAM" id="Phobius"/>
    </source>
</evidence>
<reference evidence="3" key="1">
    <citation type="journal article" date="2019" name="Int. J. Syst. Evol. Microbiol.">
        <title>The Global Catalogue of Microorganisms (GCM) 10K type strain sequencing project: providing services to taxonomists for standard genome sequencing and annotation.</title>
        <authorList>
            <consortium name="The Broad Institute Genomics Platform"/>
            <consortium name="The Broad Institute Genome Sequencing Center for Infectious Disease"/>
            <person name="Wu L."/>
            <person name="Ma J."/>
        </authorList>
    </citation>
    <scope>NUCLEOTIDE SEQUENCE [LARGE SCALE GENOMIC DNA]</scope>
    <source>
        <strain evidence="3">CGMCC 1.12237</strain>
    </source>
</reference>
<feature type="transmembrane region" description="Helical" evidence="1">
    <location>
        <begin position="104"/>
        <end position="128"/>
    </location>
</feature>
<comment type="caution">
    <text evidence="2">The sequence shown here is derived from an EMBL/GenBank/DDBJ whole genome shotgun (WGS) entry which is preliminary data.</text>
</comment>
<evidence type="ECO:0000313" key="3">
    <source>
        <dbReference type="Proteomes" id="UP001596147"/>
    </source>
</evidence>
<evidence type="ECO:0008006" key="4">
    <source>
        <dbReference type="Google" id="ProtNLM"/>
    </source>
</evidence>
<keyword evidence="1" id="KW-0472">Membrane</keyword>
<keyword evidence="1" id="KW-1133">Transmembrane helix</keyword>
<sequence>MMSLAEVNITNLVKKQFSFKTRAFLGVFSSLAMTQILGIILSLTGVASSGFFSDELEINLYYYSANMVIMLSMIWALISGILITARATRYDDFSFVTNRLSSNIANILFLITASVVAGILAMASSYFLRIITYFDSDVQLHIAGGVYAKPNELLIGIIATVLLLLLFSSIGYFVGMLIQINKVFSILLPVLLFGLMVVDGVSGGDNVKKVYEFIFKEASLGLFTVKIIVISALLFVTSIIMTNRLEVRK</sequence>
<feature type="transmembrane region" description="Helical" evidence="1">
    <location>
        <begin position="23"/>
        <end position="48"/>
    </location>
</feature>
<feature type="transmembrane region" description="Helical" evidence="1">
    <location>
        <begin position="180"/>
        <end position="198"/>
    </location>
</feature>
<feature type="transmembrane region" description="Helical" evidence="1">
    <location>
        <begin position="218"/>
        <end position="241"/>
    </location>
</feature>
<proteinExistence type="predicted"/>
<protein>
    <recommendedName>
        <fullName evidence="4">ABC transporter permease</fullName>
    </recommendedName>
</protein>
<keyword evidence="3" id="KW-1185">Reference proteome</keyword>
<evidence type="ECO:0000313" key="2">
    <source>
        <dbReference type="EMBL" id="MFC5465293.1"/>
    </source>
</evidence>